<keyword evidence="3" id="KW-1185">Reference proteome</keyword>
<dbReference type="RefSeq" id="XP_016593214.1">
    <property type="nucleotide sequence ID" value="XM_016747727.1"/>
</dbReference>
<dbReference type="VEuPathDB" id="FungiDB:PEXP_078400"/>
<evidence type="ECO:0000313" key="2">
    <source>
        <dbReference type="EMBL" id="KGO49825.1"/>
    </source>
</evidence>
<feature type="compositionally biased region" description="Polar residues" evidence="1">
    <location>
        <begin position="65"/>
        <end position="75"/>
    </location>
</feature>
<dbReference type="GeneID" id="27683148"/>
<feature type="region of interest" description="Disordered" evidence="1">
    <location>
        <begin position="55"/>
        <end position="75"/>
    </location>
</feature>
<dbReference type="AlphaFoldDB" id="A0A0A2JBX2"/>
<dbReference type="HOGENOM" id="CLU_2671821_0_0_1"/>
<dbReference type="Proteomes" id="UP000030143">
    <property type="component" value="Unassembled WGS sequence"/>
</dbReference>
<reference evidence="2 3" key="1">
    <citation type="journal article" date="2015" name="Mol. Plant Microbe Interact.">
        <title>Genome, transcriptome, and functional analyses of Penicillium expansum provide new insights into secondary metabolism and pathogenicity.</title>
        <authorList>
            <person name="Ballester A.R."/>
            <person name="Marcet-Houben M."/>
            <person name="Levin E."/>
            <person name="Sela N."/>
            <person name="Selma-Lazaro C."/>
            <person name="Carmona L."/>
            <person name="Wisniewski M."/>
            <person name="Droby S."/>
            <person name="Gonzalez-Candelas L."/>
            <person name="Gabaldon T."/>
        </authorList>
    </citation>
    <scope>NUCLEOTIDE SEQUENCE [LARGE SCALE GENOMIC DNA]</scope>
    <source>
        <strain evidence="2 3">MD-8</strain>
    </source>
</reference>
<accession>A0A0A2JBX2</accession>
<proteinExistence type="predicted"/>
<gene>
    <name evidence="2" type="ORF">PEX2_104580</name>
</gene>
<dbReference type="PhylomeDB" id="A0A0A2JBX2"/>
<organism evidence="2 3">
    <name type="scientific">Penicillium expansum</name>
    <name type="common">Blue mold rot fungus</name>
    <dbReference type="NCBI Taxonomy" id="27334"/>
    <lineage>
        <taxon>Eukaryota</taxon>
        <taxon>Fungi</taxon>
        <taxon>Dikarya</taxon>
        <taxon>Ascomycota</taxon>
        <taxon>Pezizomycotina</taxon>
        <taxon>Eurotiomycetes</taxon>
        <taxon>Eurotiomycetidae</taxon>
        <taxon>Eurotiales</taxon>
        <taxon>Aspergillaceae</taxon>
        <taxon>Penicillium</taxon>
    </lineage>
</organism>
<dbReference type="OrthoDB" id="4468080at2759"/>
<dbReference type="EMBL" id="JQFZ01000372">
    <property type="protein sequence ID" value="KGO49825.1"/>
    <property type="molecule type" value="Genomic_DNA"/>
</dbReference>
<evidence type="ECO:0000256" key="1">
    <source>
        <dbReference type="SAM" id="MobiDB-lite"/>
    </source>
</evidence>
<name>A0A0A2JBX2_PENEN</name>
<sequence length="75" mass="8142">MGSVALRRYRSCQRTFSRGFVPRYAYGPRGGMGGLLKVALLGTCTYFIVKELSHRNQPPPHAGSNGDSQSAQPVS</sequence>
<comment type="caution">
    <text evidence="2">The sequence shown here is derived from an EMBL/GenBank/DDBJ whole genome shotgun (WGS) entry which is preliminary data.</text>
</comment>
<protein>
    <submittedName>
        <fullName evidence="2">Uncharacterized protein</fullName>
    </submittedName>
</protein>
<evidence type="ECO:0000313" key="3">
    <source>
        <dbReference type="Proteomes" id="UP000030143"/>
    </source>
</evidence>